<dbReference type="EMBL" id="CM041532">
    <property type="protein sequence ID" value="KAI3375635.1"/>
    <property type="molecule type" value="Genomic_DNA"/>
</dbReference>
<keyword evidence="2" id="KW-1185">Reference proteome</keyword>
<sequence>MRLWWSRLWSPMQWSAGDKKRLNRLIKRASSVCGCPLDSIEVMGEGRRALAKLSTIMDNTSHPLHQTVGALSSSFSNRLRHPRDDSLAIILPFPTTSTESRGHPRTELALLTSLSILLLSLSSDAAGPADYPIKDRLMPPQSHKSTLRNAHRTSRLGFTGSEPGGIRPVAARIEGVWRPDPDYEGRVSEEPPRFTFSRSVYTDTGLYQLTCGGLSAEIHLNVLFGFDASVSEGGPVRLDCHYSTSGSHVDSVRWEKDGKVVLERSLSSGKTEGSEPRASFPPGGDRDGDWSLLLDAARLQDEGDYFCSVRYKGAREAWGEPAAVRLKPTQIVTEEKMGACLNYVAITAFVVFILVAPSFFLLGR</sequence>
<reference evidence="1" key="1">
    <citation type="submission" date="2022-04" db="EMBL/GenBank/DDBJ databases">
        <title>Jade perch genome.</title>
        <authorList>
            <person name="Chao B."/>
        </authorList>
    </citation>
    <scope>NUCLEOTIDE SEQUENCE</scope>
    <source>
        <strain evidence="1">CB-2022</strain>
    </source>
</reference>
<evidence type="ECO:0000313" key="1">
    <source>
        <dbReference type="EMBL" id="KAI3375635.1"/>
    </source>
</evidence>
<gene>
    <name evidence="1" type="ORF">L3Q82_003948</name>
</gene>
<dbReference type="Proteomes" id="UP000831701">
    <property type="component" value="Chromosome 2"/>
</dbReference>
<protein>
    <submittedName>
        <fullName evidence="1">Uncharacterized protein</fullName>
    </submittedName>
</protein>
<proteinExistence type="predicted"/>
<comment type="caution">
    <text evidence="1">The sequence shown here is derived from an EMBL/GenBank/DDBJ whole genome shotgun (WGS) entry which is preliminary data.</text>
</comment>
<name>A0ACB8X5S3_9TELE</name>
<organism evidence="1 2">
    <name type="scientific">Scortum barcoo</name>
    <name type="common">barcoo grunter</name>
    <dbReference type="NCBI Taxonomy" id="214431"/>
    <lineage>
        <taxon>Eukaryota</taxon>
        <taxon>Metazoa</taxon>
        <taxon>Chordata</taxon>
        <taxon>Craniata</taxon>
        <taxon>Vertebrata</taxon>
        <taxon>Euteleostomi</taxon>
        <taxon>Actinopterygii</taxon>
        <taxon>Neopterygii</taxon>
        <taxon>Teleostei</taxon>
        <taxon>Neoteleostei</taxon>
        <taxon>Acanthomorphata</taxon>
        <taxon>Eupercaria</taxon>
        <taxon>Centrarchiformes</taxon>
        <taxon>Terapontoidei</taxon>
        <taxon>Terapontidae</taxon>
        <taxon>Scortum</taxon>
    </lineage>
</organism>
<accession>A0ACB8X5S3</accession>
<evidence type="ECO:0000313" key="2">
    <source>
        <dbReference type="Proteomes" id="UP000831701"/>
    </source>
</evidence>